<keyword evidence="3" id="KW-1185">Reference proteome</keyword>
<feature type="compositionally biased region" description="Low complexity" evidence="1">
    <location>
        <begin position="69"/>
        <end position="79"/>
    </location>
</feature>
<proteinExistence type="predicted"/>
<dbReference type="SUPFAM" id="SSF50729">
    <property type="entry name" value="PH domain-like"/>
    <property type="match status" value="1"/>
</dbReference>
<dbReference type="Proteomes" id="UP001189429">
    <property type="component" value="Unassembled WGS sequence"/>
</dbReference>
<gene>
    <name evidence="2" type="ORF">PCOR1329_LOCUS29271</name>
</gene>
<evidence type="ECO:0000256" key="1">
    <source>
        <dbReference type="SAM" id="MobiDB-lite"/>
    </source>
</evidence>
<dbReference type="CDD" id="cd13365">
    <property type="entry name" value="PH_PLC_plant-like"/>
    <property type="match status" value="1"/>
</dbReference>
<evidence type="ECO:0000313" key="2">
    <source>
        <dbReference type="EMBL" id="CAK0830708.1"/>
    </source>
</evidence>
<comment type="caution">
    <text evidence="2">The sequence shown here is derived from an EMBL/GenBank/DDBJ whole genome shotgun (WGS) entry which is preliminary data.</text>
</comment>
<evidence type="ECO:0008006" key="4">
    <source>
        <dbReference type="Google" id="ProtNLM"/>
    </source>
</evidence>
<name>A0ABN9SF80_9DINO</name>
<reference evidence="2" key="1">
    <citation type="submission" date="2023-10" db="EMBL/GenBank/DDBJ databases">
        <authorList>
            <person name="Chen Y."/>
            <person name="Shah S."/>
            <person name="Dougan E. K."/>
            <person name="Thang M."/>
            <person name="Chan C."/>
        </authorList>
    </citation>
    <scope>NUCLEOTIDE SEQUENCE [LARGE SCALE GENOMIC DNA]</scope>
</reference>
<organism evidence="2 3">
    <name type="scientific">Prorocentrum cordatum</name>
    <dbReference type="NCBI Taxonomy" id="2364126"/>
    <lineage>
        <taxon>Eukaryota</taxon>
        <taxon>Sar</taxon>
        <taxon>Alveolata</taxon>
        <taxon>Dinophyceae</taxon>
        <taxon>Prorocentrales</taxon>
        <taxon>Prorocentraceae</taxon>
        <taxon>Prorocentrum</taxon>
    </lineage>
</organism>
<feature type="region of interest" description="Disordered" evidence="1">
    <location>
        <begin position="60"/>
        <end position="79"/>
    </location>
</feature>
<feature type="compositionally biased region" description="Gly residues" evidence="1">
    <location>
        <begin position="248"/>
        <end position="266"/>
    </location>
</feature>
<dbReference type="InterPro" id="IPR011993">
    <property type="entry name" value="PH-like_dom_sf"/>
</dbReference>
<dbReference type="Gene3D" id="2.30.29.30">
    <property type="entry name" value="Pleckstrin-homology domain (PH domain)/Phosphotyrosine-binding domain (PTB)"/>
    <property type="match status" value="1"/>
</dbReference>
<feature type="region of interest" description="Disordered" evidence="1">
    <location>
        <begin position="206"/>
        <end position="269"/>
    </location>
</feature>
<protein>
    <recommendedName>
        <fullName evidence="4">FACT complex subunit</fullName>
    </recommendedName>
</protein>
<feature type="region of interest" description="Disordered" evidence="1">
    <location>
        <begin position="1"/>
        <end position="36"/>
    </location>
</feature>
<feature type="region of interest" description="Disordered" evidence="1">
    <location>
        <begin position="110"/>
        <end position="142"/>
    </location>
</feature>
<feature type="compositionally biased region" description="Low complexity" evidence="1">
    <location>
        <begin position="117"/>
        <end position="142"/>
    </location>
</feature>
<accession>A0ABN9SF80</accession>
<sequence length="521" mass="53642">MGDAAGAGDLLDLGPADKPTTAASASAEPRSAAAPAAEELADIFEAPAAPAAGGAVEAAPLGDDLLEQPAPAAAGGGAAAAPLGDDLLEAAAPAAPTAAAAAADAFGDDDWDAFQSAPTGAGPAAAAPAEAADGGAGAGAAAAPGSAEAELFDPVVAPSEAPKTPDPYSGLVDALEKKHAGAGADRGAGGSFGANDEFDPVAQAWAKGQTEAPGQAQPPAATSSAVAGEDFDPDPLAPERPKPVPVPAGGGGPGGDLLGIGGGATGSGAPAAEDDDFVLDATHGIDLEPEKKQIFVYFKGEKNVVGWYSDDMKAGDIKEAVLCACDAIIDGGFVLREVVFTGDDESTAEPAEDGKTFDYEDFGDLQHGQTYIIEAAQERDDLKKFTGDRWRRLKVQVEPLLHVEAVKAIDRMKRGSNLLKHTHYGFPHLRQFQLSDDRKRLIWYSGAKRKEDSVIQLEDVIEIRLGQSTPVFLHYRLPMLEHLSFSLVYGANGSKSLDLTCKDEIRPLGHWTEGNLLPFQE</sequence>
<evidence type="ECO:0000313" key="3">
    <source>
        <dbReference type="Proteomes" id="UP001189429"/>
    </source>
</evidence>
<dbReference type="EMBL" id="CAUYUJ010011001">
    <property type="protein sequence ID" value="CAK0830708.1"/>
    <property type="molecule type" value="Genomic_DNA"/>
</dbReference>